<reference evidence="2 3" key="1">
    <citation type="journal article" date="2014" name="Agronomy (Basel)">
        <title>A Draft Genome Sequence for Ensete ventricosum, the Drought-Tolerant Tree Against Hunger.</title>
        <authorList>
            <person name="Harrison J."/>
            <person name="Moore K.A."/>
            <person name="Paszkiewicz K."/>
            <person name="Jones T."/>
            <person name="Grant M."/>
            <person name="Ambacheew D."/>
            <person name="Muzemil S."/>
            <person name="Studholme D.J."/>
        </authorList>
    </citation>
    <scope>NUCLEOTIDE SEQUENCE [LARGE SCALE GENOMIC DNA]</scope>
</reference>
<comment type="caution">
    <text evidence="2">The sequence shown here is derived from an EMBL/GenBank/DDBJ whole genome shotgun (WGS) entry which is preliminary data.</text>
</comment>
<accession>A0A427ATC2</accession>
<organism evidence="2 3">
    <name type="scientific">Ensete ventricosum</name>
    <name type="common">Abyssinian banana</name>
    <name type="synonym">Musa ensete</name>
    <dbReference type="NCBI Taxonomy" id="4639"/>
    <lineage>
        <taxon>Eukaryota</taxon>
        <taxon>Viridiplantae</taxon>
        <taxon>Streptophyta</taxon>
        <taxon>Embryophyta</taxon>
        <taxon>Tracheophyta</taxon>
        <taxon>Spermatophyta</taxon>
        <taxon>Magnoliopsida</taxon>
        <taxon>Liliopsida</taxon>
        <taxon>Zingiberales</taxon>
        <taxon>Musaceae</taxon>
        <taxon>Ensete</taxon>
    </lineage>
</organism>
<dbReference type="Proteomes" id="UP000287651">
    <property type="component" value="Unassembled WGS sequence"/>
</dbReference>
<name>A0A427ATC2_ENSVE</name>
<feature type="region of interest" description="Disordered" evidence="1">
    <location>
        <begin position="31"/>
        <end position="72"/>
    </location>
</feature>
<dbReference type="AlphaFoldDB" id="A0A427ATC2"/>
<protein>
    <submittedName>
        <fullName evidence="2">Uncharacterized protein</fullName>
    </submittedName>
</protein>
<gene>
    <name evidence="2" type="ORF">B296_00013396</name>
</gene>
<proteinExistence type="predicted"/>
<dbReference type="EMBL" id="AMZH03001380">
    <property type="protein sequence ID" value="RRT79514.1"/>
    <property type="molecule type" value="Genomic_DNA"/>
</dbReference>
<evidence type="ECO:0000313" key="2">
    <source>
        <dbReference type="EMBL" id="RRT79514.1"/>
    </source>
</evidence>
<sequence length="72" mass="7691">MTFDANAQNIWHNKKGLLCRFGGSRTVTQVAGEGAGGTGSSRICTEDPGGRGTPEPTQDHSRRKRVGSDKFV</sequence>
<evidence type="ECO:0000256" key="1">
    <source>
        <dbReference type="SAM" id="MobiDB-lite"/>
    </source>
</evidence>
<evidence type="ECO:0000313" key="3">
    <source>
        <dbReference type="Proteomes" id="UP000287651"/>
    </source>
</evidence>